<dbReference type="GO" id="GO:0003700">
    <property type="term" value="F:DNA-binding transcription factor activity"/>
    <property type="evidence" value="ECO:0007669"/>
    <property type="project" value="TreeGrafter"/>
</dbReference>
<dbReference type="SMART" id="SM00530">
    <property type="entry name" value="HTH_XRE"/>
    <property type="match status" value="1"/>
</dbReference>
<keyword evidence="1" id="KW-0238">DNA-binding</keyword>
<dbReference type="InterPro" id="IPR001387">
    <property type="entry name" value="Cro/C1-type_HTH"/>
</dbReference>
<dbReference type="SUPFAM" id="SSF47413">
    <property type="entry name" value="lambda repressor-like DNA-binding domains"/>
    <property type="match status" value="1"/>
</dbReference>
<reference evidence="3" key="1">
    <citation type="submission" date="2020-10" db="EMBL/GenBank/DDBJ databases">
        <authorList>
            <person name="Gilroy R."/>
        </authorList>
    </citation>
    <scope>NUCLEOTIDE SEQUENCE</scope>
    <source>
        <strain evidence="3">ChiHjej10B9-9673</strain>
    </source>
</reference>
<organism evidence="3 4">
    <name type="scientific">Candidatus Scatomorpha merdipullorum</name>
    <dbReference type="NCBI Taxonomy" id="2840927"/>
    <lineage>
        <taxon>Bacteria</taxon>
        <taxon>Bacillati</taxon>
        <taxon>Bacillota</taxon>
        <taxon>Clostridia</taxon>
        <taxon>Eubacteriales</taxon>
        <taxon>Candidatus Scatomorpha</taxon>
    </lineage>
</organism>
<dbReference type="Proteomes" id="UP000824001">
    <property type="component" value="Unassembled WGS sequence"/>
</dbReference>
<dbReference type="InterPro" id="IPR050807">
    <property type="entry name" value="TransReg_Diox_bact_type"/>
</dbReference>
<dbReference type="CDD" id="cd00093">
    <property type="entry name" value="HTH_XRE"/>
    <property type="match status" value="1"/>
</dbReference>
<comment type="caution">
    <text evidence="3">The sequence shown here is derived from an EMBL/GenBank/DDBJ whole genome shotgun (WGS) entry which is preliminary data.</text>
</comment>
<dbReference type="GO" id="GO:0005829">
    <property type="term" value="C:cytosol"/>
    <property type="evidence" value="ECO:0007669"/>
    <property type="project" value="TreeGrafter"/>
</dbReference>
<dbReference type="Pfam" id="PF13560">
    <property type="entry name" value="HTH_31"/>
    <property type="match status" value="1"/>
</dbReference>
<dbReference type="PANTHER" id="PTHR46797:SF1">
    <property type="entry name" value="METHYLPHOSPHONATE SYNTHASE"/>
    <property type="match status" value="1"/>
</dbReference>
<protein>
    <submittedName>
        <fullName evidence="3">Helix-turn-helix transcriptional regulator</fullName>
    </submittedName>
</protein>
<evidence type="ECO:0000256" key="1">
    <source>
        <dbReference type="ARBA" id="ARBA00023125"/>
    </source>
</evidence>
<dbReference type="PROSITE" id="PS50943">
    <property type="entry name" value="HTH_CROC1"/>
    <property type="match status" value="1"/>
</dbReference>
<dbReference type="AlphaFoldDB" id="A0A9D1FCY1"/>
<name>A0A9D1FCY1_9FIRM</name>
<dbReference type="Gene3D" id="1.10.260.40">
    <property type="entry name" value="lambda repressor-like DNA-binding domains"/>
    <property type="match status" value="1"/>
</dbReference>
<dbReference type="InterPro" id="IPR010982">
    <property type="entry name" value="Lambda_DNA-bd_dom_sf"/>
</dbReference>
<dbReference type="GO" id="GO:0003677">
    <property type="term" value="F:DNA binding"/>
    <property type="evidence" value="ECO:0007669"/>
    <property type="project" value="UniProtKB-KW"/>
</dbReference>
<evidence type="ECO:0000313" key="3">
    <source>
        <dbReference type="EMBL" id="HIS66584.1"/>
    </source>
</evidence>
<sequence length="241" mass="27316">MEDICREIGARLRALRRDRGYTLTEFAEIVHRSKSTLSKYERGEIAVDVATLDELARALGKSAAELFYAGAPGISFAEAPEERLEDMQRYYLYMYSAHEGRPWVARNALFLGEGSAHIYAELPNDEDIYAYRSCYMGVFRKSNSFARIIAVNPLHADDILMLNYELTLKPAKAFTGFLCTMSIGHWFPLALPVIISSVPIADEAWLKARLAFTARDLRAFKSVNAFFHRTRPLDAELPPRP</sequence>
<dbReference type="EMBL" id="DVJK01000091">
    <property type="protein sequence ID" value="HIS66584.1"/>
    <property type="molecule type" value="Genomic_DNA"/>
</dbReference>
<evidence type="ECO:0000259" key="2">
    <source>
        <dbReference type="PROSITE" id="PS50943"/>
    </source>
</evidence>
<feature type="domain" description="HTH cro/C1-type" evidence="2">
    <location>
        <begin position="12"/>
        <end position="66"/>
    </location>
</feature>
<evidence type="ECO:0000313" key="4">
    <source>
        <dbReference type="Proteomes" id="UP000824001"/>
    </source>
</evidence>
<accession>A0A9D1FCY1</accession>
<dbReference type="PANTHER" id="PTHR46797">
    <property type="entry name" value="HTH-TYPE TRANSCRIPTIONAL REGULATOR"/>
    <property type="match status" value="1"/>
</dbReference>
<gene>
    <name evidence="3" type="ORF">IAC18_03360</name>
</gene>
<reference evidence="3" key="2">
    <citation type="journal article" date="2021" name="PeerJ">
        <title>Extensive microbial diversity within the chicken gut microbiome revealed by metagenomics and culture.</title>
        <authorList>
            <person name="Gilroy R."/>
            <person name="Ravi A."/>
            <person name="Getino M."/>
            <person name="Pursley I."/>
            <person name="Horton D.L."/>
            <person name="Alikhan N.F."/>
            <person name="Baker D."/>
            <person name="Gharbi K."/>
            <person name="Hall N."/>
            <person name="Watson M."/>
            <person name="Adriaenssens E.M."/>
            <person name="Foster-Nyarko E."/>
            <person name="Jarju S."/>
            <person name="Secka A."/>
            <person name="Antonio M."/>
            <person name="Oren A."/>
            <person name="Chaudhuri R.R."/>
            <person name="La Ragione R."/>
            <person name="Hildebrand F."/>
            <person name="Pallen M.J."/>
        </authorList>
    </citation>
    <scope>NUCLEOTIDE SEQUENCE</scope>
    <source>
        <strain evidence="3">ChiHjej10B9-9673</strain>
    </source>
</reference>
<proteinExistence type="predicted"/>